<keyword evidence="5" id="KW-0574">Periplasm</keyword>
<evidence type="ECO:0000259" key="7">
    <source>
        <dbReference type="Pfam" id="PF01323"/>
    </source>
</evidence>
<protein>
    <recommendedName>
        <fullName evidence="5">Thiol:disulfide interchange protein</fullName>
    </recommendedName>
</protein>
<dbReference type="PANTHER" id="PTHR35891">
    <property type="entry name" value="THIOL:DISULFIDE INTERCHANGE PROTEIN DSBA"/>
    <property type="match status" value="1"/>
</dbReference>
<evidence type="ECO:0000256" key="1">
    <source>
        <dbReference type="ARBA" id="ARBA00005791"/>
    </source>
</evidence>
<evidence type="ECO:0000313" key="8">
    <source>
        <dbReference type="EMBL" id="GAA4875272.1"/>
    </source>
</evidence>
<feature type="domain" description="DSBA-like thioredoxin" evidence="7">
    <location>
        <begin position="69"/>
        <end position="183"/>
    </location>
</feature>
<evidence type="ECO:0000313" key="9">
    <source>
        <dbReference type="Proteomes" id="UP001499988"/>
    </source>
</evidence>
<keyword evidence="3 5" id="KW-1015">Disulfide bond</keyword>
<evidence type="ECO:0000256" key="4">
    <source>
        <dbReference type="ARBA" id="ARBA00023284"/>
    </source>
</evidence>
<dbReference type="InterPro" id="IPR023205">
    <property type="entry name" value="DsbA/DsbL"/>
</dbReference>
<accession>A0ABP9ED14</accession>
<evidence type="ECO:0000256" key="5">
    <source>
        <dbReference type="PIRNR" id="PIRNR001488"/>
    </source>
</evidence>
<dbReference type="Pfam" id="PF01323">
    <property type="entry name" value="DSBA"/>
    <property type="match status" value="1"/>
</dbReference>
<keyword evidence="4" id="KW-0676">Redox-active center</keyword>
<dbReference type="PANTHER" id="PTHR35891:SF3">
    <property type="entry name" value="THIOL:DISULFIDE INTERCHANGE PROTEIN DSBL"/>
    <property type="match status" value="1"/>
</dbReference>
<comment type="caution">
    <text evidence="8">The sequence shown here is derived from an EMBL/GenBank/DDBJ whole genome shotgun (WGS) entry which is preliminary data.</text>
</comment>
<dbReference type="PIRSF" id="PIRSF001488">
    <property type="entry name" value="Tdi_protein"/>
    <property type="match status" value="1"/>
</dbReference>
<feature type="signal peptide" evidence="6">
    <location>
        <begin position="1"/>
        <end position="19"/>
    </location>
</feature>
<sequence>MKKTLTALFTLVVAFSAHASDFREGEHYQVLKPELQFDAPKEVSKIYSVNCPFCYKYETAVVPNMVKNLPEGAGYDGYHITTKTPLGLEKSQVLAVAQVMGNDKGYKAAKMDYYKHFHDDKARFADGAEAIAFGLKSAGISKADFDAQVNTPEVGQLLTKWDQGVEIAKIQGIPALVVNGKYLITTAKIRSMTMLDEMVAELMAAE</sequence>
<feature type="chain" id="PRO_5045438823" description="Thiol:disulfide interchange protein" evidence="6">
    <location>
        <begin position="20"/>
        <end position="206"/>
    </location>
</feature>
<proteinExistence type="inferred from homology"/>
<dbReference type="EMBL" id="BAABJZ010000006">
    <property type="protein sequence ID" value="GAA4875272.1"/>
    <property type="molecule type" value="Genomic_DNA"/>
</dbReference>
<dbReference type="InterPro" id="IPR036249">
    <property type="entry name" value="Thioredoxin-like_sf"/>
</dbReference>
<evidence type="ECO:0000256" key="3">
    <source>
        <dbReference type="ARBA" id="ARBA00023157"/>
    </source>
</evidence>
<dbReference type="SUPFAM" id="SSF52833">
    <property type="entry name" value="Thioredoxin-like"/>
    <property type="match status" value="1"/>
</dbReference>
<comment type="similarity">
    <text evidence="1">Belongs to the thioredoxin family. DsbA subfamily.</text>
</comment>
<keyword evidence="9" id="KW-1185">Reference proteome</keyword>
<dbReference type="Gene3D" id="3.40.30.10">
    <property type="entry name" value="Glutaredoxin"/>
    <property type="match status" value="1"/>
</dbReference>
<comment type="subcellular location">
    <subcellularLocation>
        <location evidence="5">Periplasm</location>
    </subcellularLocation>
</comment>
<dbReference type="CDD" id="cd03019">
    <property type="entry name" value="DsbA_DsbA"/>
    <property type="match status" value="1"/>
</dbReference>
<dbReference type="RefSeq" id="WP_345333205.1">
    <property type="nucleotide sequence ID" value="NZ_BAABJZ010000006.1"/>
</dbReference>
<name>A0ABP9ED14_9GAMM</name>
<organism evidence="8 9">
    <name type="scientific">Ferrimonas pelagia</name>
    <dbReference type="NCBI Taxonomy" id="1177826"/>
    <lineage>
        <taxon>Bacteria</taxon>
        <taxon>Pseudomonadati</taxon>
        <taxon>Pseudomonadota</taxon>
        <taxon>Gammaproteobacteria</taxon>
        <taxon>Alteromonadales</taxon>
        <taxon>Ferrimonadaceae</taxon>
        <taxon>Ferrimonas</taxon>
    </lineage>
</organism>
<dbReference type="Proteomes" id="UP001499988">
    <property type="component" value="Unassembled WGS sequence"/>
</dbReference>
<reference evidence="9" key="1">
    <citation type="journal article" date="2019" name="Int. J. Syst. Evol. Microbiol.">
        <title>The Global Catalogue of Microorganisms (GCM) 10K type strain sequencing project: providing services to taxonomists for standard genome sequencing and annotation.</title>
        <authorList>
            <consortium name="The Broad Institute Genomics Platform"/>
            <consortium name="The Broad Institute Genome Sequencing Center for Infectious Disease"/>
            <person name="Wu L."/>
            <person name="Ma J."/>
        </authorList>
    </citation>
    <scope>NUCLEOTIDE SEQUENCE [LARGE SCALE GENOMIC DNA]</scope>
    <source>
        <strain evidence="9">JCM 18401</strain>
    </source>
</reference>
<gene>
    <name evidence="8" type="ORF">GCM10023333_05660</name>
</gene>
<dbReference type="InterPro" id="IPR001853">
    <property type="entry name" value="DSBA-like_thioredoxin_dom"/>
</dbReference>
<evidence type="ECO:0000256" key="2">
    <source>
        <dbReference type="ARBA" id="ARBA00022729"/>
    </source>
</evidence>
<keyword evidence="2 6" id="KW-0732">Signal</keyword>
<evidence type="ECO:0000256" key="6">
    <source>
        <dbReference type="SAM" id="SignalP"/>
    </source>
</evidence>
<dbReference type="InterPro" id="IPR050824">
    <property type="entry name" value="Thiol_disulfide_DsbA"/>
</dbReference>